<proteinExistence type="predicted"/>
<evidence type="ECO:0000259" key="1">
    <source>
        <dbReference type="Pfam" id="PF13417"/>
    </source>
</evidence>
<reference evidence="3" key="1">
    <citation type="journal article" date="2019" name="Int. J. Syst. Evol. Microbiol.">
        <title>The Global Catalogue of Microorganisms (GCM) 10K type strain sequencing project: providing services to taxonomists for standard genome sequencing and annotation.</title>
        <authorList>
            <consortium name="The Broad Institute Genomics Platform"/>
            <consortium name="The Broad Institute Genome Sequencing Center for Infectious Disease"/>
            <person name="Wu L."/>
            <person name="Ma J."/>
        </authorList>
    </citation>
    <scope>NUCLEOTIDE SEQUENCE [LARGE SCALE GENOMIC DNA]</scope>
    <source>
        <strain evidence="3">CGMCC 4.7242</strain>
    </source>
</reference>
<comment type="caution">
    <text evidence="2">The sequence shown here is derived from an EMBL/GenBank/DDBJ whole genome shotgun (WGS) entry which is preliminary data.</text>
</comment>
<dbReference type="EMBL" id="JBHUGH010000001">
    <property type="protein sequence ID" value="MFD1910823.1"/>
    <property type="molecule type" value="Genomic_DNA"/>
</dbReference>
<dbReference type="Proteomes" id="UP001597353">
    <property type="component" value="Unassembled WGS sequence"/>
</dbReference>
<sequence>MTQDFRPIVYLMAACPHCFKLRLFLLEGGLIDQVELRQFENGTPEEDVIRAELAPHFDKTTFPAAQIAPGEYLKESDALIDWFAERHGLDPARMATYQTYLNGPYRQILRLFGENRELRAAQR</sequence>
<accession>A0ABW4S196</accession>
<dbReference type="Gene3D" id="3.40.30.10">
    <property type="entry name" value="Glutaredoxin"/>
    <property type="match status" value="1"/>
</dbReference>
<dbReference type="RefSeq" id="WP_390258781.1">
    <property type="nucleotide sequence ID" value="NZ_JBHUGH010000001.1"/>
</dbReference>
<name>A0ABW4S196_9RHOB</name>
<protein>
    <submittedName>
        <fullName evidence="2">Glutathione S-transferase N-terminal domain-containing protein</fullName>
    </submittedName>
</protein>
<evidence type="ECO:0000313" key="3">
    <source>
        <dbReference type="Proteomes" id="UP001597353"/>
    </source>
</evidence>
<dbReference type="Pfam" id="PF13417">
    <property type="entry name" value="GST_N_3"/>
    <property type="match status" value="1"/>
</dbReference>
<feature type="domain" description="GST N-terminal" evidence="1">
    <location>
        <begin position="10"/>
        <end position="88"/>
    </location>
</feature>
<organism evidence="2 3">
    <name type="scientific">Halodurantibacterium flavum</name>
    <dbReference type="NCBI Taxonomy" id="1382802"/>
    <lineage>
        <taxon>Bacteria</taxon>
        <taxon>Pseudomonadati</taxon>
        <taxon>Pseudomonadota</taxon>
        <taxon>Alphaproteobacteria</taxon>
        <taxon>Rhodobacterales</taxon>
        <taxon>Paracoccaceae</taxon>
        <taxon>Halodurantibacterium</taxon>
    </lineage>
</organism>
<dbReference type="InterPro" id="IPR004045">
    <property type="entry name" value="Glutathione_S-Trfase_N"/>
</dbReference>
<dbReference type="SUPFAM" id="SSF52833">
    <property type="entry name" value="Thioredoxin-like"/>
    <property type="match status" value="1"/>
</dbReference>
<evidence type="ECO:0000313" key="2">
    <source>
        <dbReference type="EMBL" id="MFD1910823.1"/>
    </source>
</evidence>
<keyword evidence="3" id="KW-1185">Reference proteome</keyword>
<dbReference type="CDD" id="cd00570">
    <property type="entry name" value="GST_N_family"/>
    <property type="match status" value="1"/>
</dbReference>
<gene>
    <name evidence="2" type="ORF">ACFSGJ_01180</name>
</gene>
<dbReference type="InterPro" id="IPR036249">
    <property type="entry name" value="Thioredoxin-like_sf"/>
</dbReference>